<keyword evidence="4" id="KW-0560">Oxidoreductase</keyword>
<keyword evidence="3" id="KW-0479">Metal-binding</keyword>
<evidence type="ECO:0000313" key="6">
    <source>
        <dbReference type="EMBL" id="WAQ93715.1"/>
    </source>
</evidence>
<evidence type="ECO:0000256" key="5">
    <source>
        <dbReference type="ARBA" id="ARBA00023004"/>
    </source>
</evidence>
<evidence type="ECO:0000256" key="1">
    <source>
        <dbReference type="ARBA" id="ARBA00001954"/>
    </source>
</evidence>
<dbReference type="EMBL" id="CP111012">
    <property type="protein sequence ID" value="WAQ93715.1"/>
    <property type="molecule type" value="Genomic_DNA"/>
</dbReference>
<evidence type="ECO:0000256" key="4">
    <source>
        <dbReference type="ARBA" id="ARBA00023002"/>
    </source>
</evidence>
<accession>A0ABY7DBI0</accession>
<comment type="cofactor">
    <cofactor evidence="1">
        <name>Fe(2+)</name>
        <dbReference type="ChEBI" id="CHEBI:29033"/>
    </cofactor>
</comment>
<dbReference type="Proteomes" id="UP001164746">
    <property type="component" value="Chromosome 1"/>
</dbReference>
<proteinExistence type="inferred from homology"/>
<evidence type="ECO:0000313" key="7">
    <source>
        <dbReference type="Proteomes" id="UP001164746"/>
    </source>
</evidence>
<dbReference type="PANTHER" id="PTHR10543:SF24">
    <property type="entry name" value="CAROTENOID ISOMEROOXYGENASE"/>
    <property type="match status" value="1"/>
</dbReference>
<protein>
    <submittedName>
        <fullName evidence="6">CCD8A-like protein</fullName>
    </submittedName>
</protein>
<gene>
    <name evidence="6" type="ORF">MAR_006186</name>
</gene>
<dbReference type="PANTHER" id="PTHR10543">
    <property type="entry name" value="BETA-CAROTENE DIOXYGENASE"/>
    <property type="match status" value="1"/>
</dbReference>
<evidence type="ECO:0000256" key="2">
    <source>
        <dbReference type="ARBA" id="ARBA00006787"/>
    </source>
</evidence>
<evidence type="ECO:0000256" key="3">
    <source>
        <dbReference type="ARBA" id="ARBA00022723"/>
    </source>
</evidence>
<dbReference type="InterPro" id="IPR004294">
    <property type="entry name" value="Carotenoid_Oase"/>
</dbReference>
<comment type="similarity">
    <text evidence="2">Belongs to the carotenoid oxygenase family.</text>
</comment>
<dbReference type="Pfam" id="PF03055">
    <property type="entry name" value="RPE65"/>
    <property type="match status" value="1"/>
</dbReference>
<name>A0ABY7DBI0_MYAAR</name>
<keyword evidence="7" id="KW-1185">Reference proteome</keyword>
<reference evidence="6" key="1">
    <citation type="submission" date="2022-11" db="EMBL/GenBank/DDBJ databases">
        <title>Centuries of genome instability and evolution in soft-shell clam transmissible cancer (bioRxiv).</title>
        <authorList>
            <person name="Hart S.F.M."/>
            <person name="Yonemitsu M.A."/>
            <person name="Giersch R.M."/>
            <person name="Beal B.F."/>
            <person name="Arriagada G."/>
            <person name="Davis B.W."/>
            <person name="Ostrander E.A."/>
            <person name="Goff S.P."/>
            <person name="Metzger M.J."/>
        </authorList>
    </citation>
    <scope>NUCLEOTIDE SEQUENCE</scope>
    <source>
        <strain evidence="6">MELC-2E11</strain>
        <tissue evidence="6">Siphon/mantle</tissue>
    </source>
</reference>
<organism evidence="6 7">
    <name type="scientific">Mya arenaria</name>
    <name type="common">Soft-shell clam</name>
    <dbReference type="NCBI Taxonomy" id="6604"/>
    <lineage>
        <taxon>Eukaryota</taxon>
        <taxon>Metazoa</taxon>
        <taxon>Spiralia</taxon>
        <taxon>Lophotrochozoa</taxon>
        <taxon>Mollusca</taxon>
        <taxon>Bivalvia</taxon>
        <taxon>Autobranchia</taxon>
        <taxon>Heteroconchia</taxon>
        <taxon>Euheterodonta</taxon>
        <taxon>Imparidentia</taxon>
        <taxon>Neoheterodontei</taxon>
        <taxon>Myida</taxon>
        <taxon>Myoidea</taxon>
        <taxon>Myidae</taxon>
        <taxon>Mya</taxon>
    </lineage>
</organism>
<keyword evidence="5" id="KW-0408">Iron</keyword>
<sequence length="484" mass="55732">MRTNLRGGNEDPGFELFFKTNLEEYTDFPIEFENPLPNWLKGTLIRYGMRSVTIRYDPLRSVTIRYDPLRSVTIRYVPLLHEDGVTPDFSEVEKIEALTRGIDNMNVNIYRFERNESKYDYVVLNDFWKAYTIDPLSLETKSSVTAKVPYIKETSPRFGFLNLLSSAHPLPEEGTSSHLTFLSSVSLVPLVKSTISLVRIHSLHQRELIAKWNVDTVPYMHSFSVTSNFAVLFASPFYVNTLKMVKNAEPFESLDWHGDQPTTVYIVNLKTKELTTLETENMFAMHHVNAFELGNHIVVDVSSYPNPDFVGNLQIDILLDPARRNGFDPHALLKRYVIDMESGLVERTHFDSPINVPFSANLDMPVINENYRHKEYCYTYGIVLKHDNMSLSNIALVKKNMCGDTTKDRSWILKGHYPVEPWFVQRLGSVQEDDGFLFVPIIDGKNQRSYIAMLDAKSMELVNKAYLPTIVPYNLHGRFFEDIV</sequence>